<keyword evidence="1 4" id="KW-0732">Signal</keyword>
<feature type="chain" id="PRO_5025344601" description="Esterase" evidence="4">
    <location>
        <begin position="24"/>
        <end position="360"/>
    </location>
</feature>
<evidence type="ECO:0000313" key="6">
    <source>
        <dbReference type="Proteomes" id="UP000011863"/>
    </source>
</evidence>
<dbReference type="PANTHER" id="PTHR43037:SF5">
    <property type="entry name" value="FERULOYL ESTERASE"/>
    <property type="match status" value="1"/>
</dbReference>
<dbReference type="InterPro" id="IPR050955">
    <property type="entry name" value="Plant_Biomass_Hydrol_Est"/>
</dbReference>
<dbReference type="InterPro" id="IPR029058">
    <property type="entry name" value="AB_hydrolase_fold"/>
</dbReference>
<protein>
    <recommendedName>
        <fullName evidence="7">Esterase</fullName>
    </recommendedName>
</protein>
<accession>A0A6C7EE91</accession>
<feature type="signal peptide" evidence="4">
    <location>
        <begin position="1"/>
        <end position="23"/>
    </location>
</feature>
<dbReference type="OrthoDB" id="9767239at2"/>
<name>A0A6C7EE91_ILUCY</name>
<evidence type="ECO:0000256" key="3">
    <source>
        <dbReference type="SAM" id="MobiDB-lite"/>
    </source>
</evidence>
<evidence type="ECO:0000256" key="4">
    <source>
        <dbReference type="SAM" id="SignalP"/>
    </source>
</evidence>
<proteinExistence type="predicted"/>
<organism evidence="5 6">
    <name type="scientific">Ilumatobacter coccineus (strain NBRC 103263 / KCTC 29153 / YM16-304)</name>
    <dbReference type="NCBI Taxonomy" id="1313172"/>
    <lineage>
        <taxon>Bacteria</taxon>
        <taxon>Bacillati</taxon>
        <taxon>Actinomycetota</taxon>
        <taxon>Acidimicrobiia</taxon>
        <taxon>Acidimicrobiales</taxon>
        <taxon>Ilumatobacteraceae</taxon>
        <taxon>Ilumatobacter</taxon>
    </lineage>
</organism>
<keyword evidence="6" id="KW-1185">Reference proteome</keyword>
<dbReference type="KEGG" id="aym:YM304_42690"/>
<dbReference type="RefSeq" id="WP_015443830.1">
    <property type="nucleotide sequence ID" value="NC_020520.1"/>
</dbReference>
<evidence type="ECO:0000313" key="5">
    <source>
        <dbReference type="EMBL" id="BAN04583.1"/>
    </source>
</evidence>
<evidence type="ECO:0000256" key="2">
    <source>
        <dbReference type="ARBA" id="ARBA00022801"/>
    </source>
</evidence>
<dbReference type="GO" id="GO:0016787">
    <property type="term" value="F:hydrolase activity"/>
    <property type="evidence" value="ECO:0007669"/>
    <property type="project" value="UniProtKB-KW"/>
</dbReference>
<evidence type="ECO:0000256" key="1">
    <source>
        <dbReference type="ARBA" id="ARBA00022729"/>
    </source>
</evidence>
<dbReference type="PANTHER" id="PTHR43037">
    <property type="entry name" value="UNNAMED PRODUCT-RELATED"/>
    <property type="match status" value="1"/>
</dbReference>
<dbReference type="SUPFAM" id="SSF53474">
    <property type="entry name" value="alpha/beta-Hydrolases"/>
    <property type="match status" value="1"/>
</dbReference>
<evidence type="ECO:0008006" key="7">
    <source>
        <dbReference type="Google" id="ProtNLM"/>
    </source>
</evidence>
<dbReference type="Proteomes" id="UP000011863">
    <property type="component" value="Chromosome"/>
</dbReference>
<dbReference type="AlphaFoldDB" id="A0A6C7EE91"/>
<keyword evidence="2" id="KW-0378">Hydrolase</keyword>
<sequence>MMGGTTIRAIGLVALLASATACAGSDTAIDQTDADTSVTNTTADAATTSAPDQTSSTTTSTAADATTSSPPATVMTIDCRLTGGANRIADRDFELHLPDEVGTATNPTGVQSPLLVLLHGFAADAIEFTAATGLDTLAPTAGVVLAAPQGIGDVATWHIGGPDDPLVASDVDFLSALVDELIASPCIDPDNVWLAGFSAGSAYTGVFGCAHVDRFRGLAMVSGLPPAICPADANTSIQITHGVDDPVVPFTGGEQTVSDDASVELDGVPESAAGWAEVAGCAEPEQLTFGDTDPSSVTAWRDCAGQAEVSLLAVSGLGHVWAGSDTPGGLDPGTPIVDAGCVILHAMTDADGDRFASCFA</sequence>
<gene>
    <name evidence="5" type="ORF">YM304_42690</name>
</gene>
<reference evidence="5 6" key="1">
    <citation type="journal article" date="2013" name="Int. J. Syst. Evol. Microbiol.">
        <title>Ilumatobacter nonamiense sp. nov. and Ilumatobacter coccineum sp. nov., isolated from seashore sand.</title>
        <authorList>
            <person name="Matsumoto A."/>
            <person name="Kasai H."/>
            <person name="Matsuo Y."/>
            <person name="Shizuri Y."/>
            <person name="Ichikawa N."/>
            <person name="Fujita N."/>
            <person name="Omura S."/>
            <person name="Takahashi Y."/>
        </authorList>
    </citation>
    <scope>NUCLEOTIDE SEQUENCE [LARGE SCALE GENOMIC DNA]</scope>
    <source>
        <strain evidence="6">NBRC 103263 / KCTC 29153 / YM16-304</strain>
    </source>
</reference>
<dbReference type="EMBL" id="AP012057">
    <property type="protein sequence ID" value="BAN04583.1"/>
    <property type="molecule type" value="Genomic_DNA"/>
</dbReference>
<feature type="region of interest" description="Disordered" evidence="3">
    <location>
        <begin position="42"/>
        <end position="69"/>
    </location>
</feature>
<dbReference type="Gene3D" id="3.40.50.1820">
    <property type="entry name" value="alpha/beta hydrolase"/>
    <property type="match status" value="1"/>
</dbReference>